<organism evidence="2 3">
    <name type="scientific">Paenibacillus mangrovi</name>
    <dbReference type="NCBI Taxonomy" id="2931978"/>
    <lineage>
        <taxon>Bacteria</taxon>
        <taxon>Bacillati</taxon>
        <taxon>Bacillota</taxon>
        <taxon>Bacilli</taxon>
        <taxon>Bacillales</taxon>
        <taxon>Paenibacillaceae</taxon>
        <taxon>Paenibacillus</taxon>
    </lineage>
</organism>
<gene>
    <name evidence="2" type="ORF">MUG84_14620</name>
</gene>
<dbReference type="Proteomes" id="UP001139347">
    <property type="component" value="Unassembled WGS sequence"/>
</dbReference>
<keyword evidence="3" id="KW-1185">Reference proteome</keyword>
<feature type="transmembrane region" description="Helical" evidence="1">
    <location>
        <begin position="32"/>
        <end position="52"/>
    </location>
</feature>
<accession>A0A9X1WQ08</accession>
<dbReference type="RefSeq" id="WP_244725831.1">
    <property type="nucleotide sequence ID" value="NZ_JALIRP010000005.1"/>
</dbReference>
<comment type="caution">
    <text evidence="2">The sequence shown here is derived from an EMBL/GenBank/DDBJ whole genome shotgun (WGS) entry which is preliminary data.</text>
</comment>
<dbReference type="EMBL" id="JALIRP010000005">
    <property type="protein sequence ID" value="MCJ8012969.1"/>
    <property type="molecule type" value="Genomic_DNA"/>
</dbReference>
<keyword evidence="1" id="KW-1133">Transmembrane helix</keyword>
<evidence type="ECO:0000256" key="1">
    <source>
        <dbReference type="SAM" id="Phobius"/>
    </source>
</evidence>
<feature type="transmembrane region" description="Helical" evidence="1">
    <location>
        <begin position="5"/>
        <end position="26"/>
    </location>
</feature>
<keyword evidence="1" id="KW-0812">Transmembrane</keyword>
<name>A0A9X1WQ08_9BACL</name>
<sequence>MKNQVLKWVILFCIATLVFNGLLYWGTGKSEVLINLYGAAGLGILSAFGLLFTRNKR</sequence>
<proteinExistence type="predicted"/>
<evidence type="ECO:0000313" key="3">
    <source>
        <dbReference type="Proteomes" id="UP001139347"/>
    </source>
</evidence>
<evidence type="ECO:0000313" key="2">
    <source>
        <dbReference type="EMBL" id="MCJ8012969.1"/>
    </source>
</evidence>
<protein>
    <submittedName>
        <fullName evidence="2">Uncharacterized protein</fullName>
    </submittedName>
</protein>
<dbReference type="AlphaFoldDB" id="A0A9X1WQ08"/>
<reference evidence="2" key="1">
    <citation type="submission" date="2022-04" db="EMBL/GenBank/DDBJ databases">
        <title>Paenibacillus mangrovi sp. nov., a novel endophytic bacterium isolated from bark of Kandelia candel.</title>
        <authorList>
            <person name="Tuo L."/>
        </authorList>
    </citation>
    <scope>NUCLEOTIDE SEQUENCE</scope>
    <source>
        <strain evidence="2">KQZ6P-2</strain>
    </source>
</reference>
<keyword evidence="1" id="KW-0472">Membrane</keyword>